<dbReference type="EMBL" id="ML996171">
    <property type="protein sequence ID" value="KAF2732825.1"/>
    <property type="molecule type" value="Genomic_DNA"/>
</dbReference>
<feature type="non-terminal residue" evidence="2">
    <location>
        <position position="196"/>
    </location>
</feature>
<dbReference type="AlphaFoldDB" id="A0A9P4V211"/>
<dbReference type="Pfam" id="PF06985">
    <property type="entry name" value="HET"/>
    <property type="match status" value="1"/>
</dbReference>
<accession>A0A9P4V211</accession>
<evidence type="ECO:0000313" key="3">
    <source>
        <dbReference type="Proteomes" id="UP000799444"/>
    </source>
</evidence>
<reference evidence="2" key="1">
    <citation type="journal article" date="2020" name="Stud. Mycol.">
        <title>101 Dothideomycetes genomes: a test case for predicting lifestyles and emergence of pathogens.</title>
        <authorList>
            <person name="Haridas S."/>
            <person name="Albert R."/>
            <person name="Binder M."/>
            <person name="Bloem J."/>
            <person name="Labutti K."/>
            <person name="Salamov A."/>
            <person name="Andreopoulos B."/>
            <person name="Baker S."/>
            <person name="Barry K."/>
            <person name="Bills G."/>
            <person name="Bluhm B."/>
            <person name="Cannon C."/>
            <person name="Castanera R."/>
            <person name="Culley D."/>
            <person name="Daum C."/>
            <person name="Ezra D."/>
            <person name="Gonzalez J."/>
            <person name="Henrissat B."/>
            <person name="Kuo A."/>
            <person name="Liang C."/>
            <person name="Lipzen A."/>
            <person name="Lutzoni F."/>
            <person name="Magnuson J."/>
            <person name="Mondo S."/>
            <person name="Nolan M."/>
            <person name="Ohm R."/>
            <person name="Pangilinan J."/>
            <person name="Park H.-J."/>
            <person name="Ramirez L."/>
            <person name="Alfaro M."/>
            <person name="Sun H."/>
            <person name="Tritt A."/>
            <person name="Yoshinaga Y."/>
            <person name="Zwiers L.-H."/>
            <person name="Turgeon B."/>
            <person name="Goodwin S."/>
            <person name="Spatafora J."/>
            <person name="Crous P."/>
            <person name="Grigoriev I."/>
        </authorList>
    </citation>
    <scope>NUCLEOTIDE SEQUENCE</scope>
    <source>
        <strain evidence="2">CBS 125425</strain>
    </source>
</reference>
<dbReference type="PANTHER" id="PTHR24148">
    <property type="entry name" value="ANKYRIN REPEAT DOMAIN-CONTAINING PROTEIN 39 HOMOLOG-RELATED"/>
    <property type="match status" value="1"/>
</dbReference>
<comment type="caution">
    <text evidence="2">The sequence shown here is derived from an EMBL/GenBank/DDBJ whole genome shotgun (WGS) entry which is preliminary data.</text>
</comment>
<dbReference type="InterPro" id="IPR010730">
    <property type="entry name" value="HET"/>
</dbReference>
<dbReference type="Proteomes" id="UP000799444">
    <property type="component" value="Unassembled WGS sequence"/>
</dbReference>
<dbReference type="OrthoDB" id="2157530at2759"/>
<dbReference type="PANTHER" id="PTHR24148:SF64">
    <property type="entry name" value="HETEROKARYON INCOMPATIBILITY DOMAIN-CONTAINING PROTEIN"/>
    <property type="match status" value="1"/>
</dbReference>
<evidence type="ECO:0000313" key="2">
    <source>
        <dbReference type="EMBL" id="KAF2732825.1"/>
    </source>
</evidence>
<feature type="domain" description="Heterokaryon incompatibility" evidence="1">
    <location>
        <begin position="83"/>
        <end position="179"/>
    </location>
</feature>
<proteinExistence type="predicted"/>
<protein>
    <recommendedName>
        <fullName evidence="1">Heterokaryon incompatibility domain-containing protein</fullName>
    </recommendedName>
</protein>
<dbReference type="InterPro" id="IPR052895">
    <property type="entry name" value="HetReg/Transcr_Mod"/>
</dbReference>
<gene>
    <name evidence="2" type="ORF">EJ04DRAFT_440424</name>
</gene>
<organism evidence="2 3">
    <name type="scientific">Polyplosphaeria fusca</name>
    <dbReference type="NCBI Taxonomy" id="682080"/>
    <lineage>
        <taxon>Eukaryota</taxon>
        <taxon>Fungi</taxon>
        <taxon>Dikarya</taxon>
        <taxon>Ascomycota</taxon>
        <taxon>Pezizomycotina</taxon>
        <taxon>Dothideomycetes</taxon>
        <taxon>Pleosporomycetidae</taxon>
        <taxon>Pleosporales</taxon>
        <taxon>Tetraplosphaeriaceae</taxon>
        <taxon>Polyplosphaeria</taxon>
    </lineage>
</organism>
<keyword evidence="3" id="KW-1185">Reference proteome</keyword>
<evidence type="ECO:0000259" key="1">
    <source>
        <dbReference type="Pfam" id="PF06985"/>
    </source>
</evidence>
<sequence>MSRASIQFSDRGSDYEPEEAQIYEDESLISSVVSIGAGDRYSLLPLDRKRCETRLIQLLPSSDESSPIECKLYVVSRNDGPIYTALSYAWGNKAHVSPIKVNGLDWWVTENLHSALTHIREAENAVTLWVDAICIDQKNDEEKSWHVQQMRETFTEASDVIAWLGPATESEIDAMKMLGKIGEIASTIAPDTDLWS</sequence>
<name>A0A9P4V211_9PLEO</name>